<dbReference type="EC" id="3.1.3.-" evidence="3"/>
<name>A0ABX3ZHM8_9BACL</name>
<dbReference type="InterPro" id="IPR009206">
    <property type="entry name" value="Nucleotidase_putative"/>
</dbReference>
<gene>
    <name evidence="4" type="ORF">CBM15_09405</name>
</gene>
<dbReference type="PANTHER" id="PTHR35134:SF2">
    <property type="entry name" value="NUCLEOTIDASE YQFW-RELATED"/>
    <property type="match status" value="1"/>
</dbReference>
<dbReference type="RefSeq" id="WP_087617279.1">
    <property type="nucleotide sequence ID" value="NZ_JAFBEY010000001.1"/>
</dbReference>
<evidence type="ECO:0000313" key="4">
    <source>
        <dbReference type="EMBL" id="OUZ39073.1"/>
    </source>
</evidence>
<dbReference type="InterPro" id="IPR010708">
    <property type="entry name" value="5'(3')-deoxyribonucleotidase"/>
</dbReference>
<reference evidence="4 5" key="1">
    <citation type="journal article" date="2017" name="Int. J. Syst. Evol. Microbiol.">
        <title>Solibacillus kalamii sp. nov., isolated from a high-efficiency particulate arrestance filter system used in the International Space Station.</title>
        <authorList>
            <person name="Checinska Sielaff A."/>
            <person name="Kumar R.M."/>
            <person name="Pal D."/>
            <person name="Mayilraj S."/>
            <person name="Venkateswaran K."/>
        </authorList>
    </citation>
    <scope>NUCLEOTIDE SEQUENCE [LARGE SCALE GENOMIC DNA]</scope>
    <source>
        <strain evidence="4 5">ISSFR-015</strain>
    </source>
</reference>
<dbReference type="Proteomes" id="UP000196594">
    <property type="component" value="Unassembled WGS sequence"/>
</dbReference>
<organism evidence="4 5">
    <name type="scientific">Solibacillus kalamii</name>
    <dbReference type="NCBI Taxonomy" id="1748298"/>
    <lineage>
        <taxon>Bacteria</taxon>
        <taxon>Bacillati</taxon>
        <taxon>Bacillota</taxon>
        <taxon>Bacilli</taxon>
        <taxon>Bacillales</taxon>
        <taxon>Caryophanaceae</taxon>
        <taxon>Solibacillus</taxon>
    </lineage>
</organism>
<comment type="caution">
    <text evidence="4">The sequence shown here is derived from an EMBL/GenBank/DDBJ whole genome shotgun (WGS) entry which is preliminary data.</text>
</comment>
<dbReference type="PANTHER" id="PTHR35134">
    <property type="entry name" value="NUCLEOTIDASE YQFW-RELATED"/>
    <property type="match status" value="1"/>
</dbReference>
<dbReference type="EMBL" id="NHNT01000005">
    <property type="protein sequence ID" value="OUZ39073.1"/>
    <property type="molecule type" value="Genomic_DNA"/>
</dbReference>
<proteinExistence type="inferred from homology"/>
<evidence type="ECO:0000256" key="1">
    <source>
        <dbReference type="ARBA" id="ARBA00009589"/>
    </source>
</evidence>
<dbReference type="InterPro" id="IPR052419">
    <property type="entry name" value="5_3-deoxyribonucleotidase-like"/>
</dbReference>
<protein>
    <recommendedName>
        <fullName evidence="3">Nucleotidase</fullName>
        <ecNumber evidence="3">3.1.3.-</ecNumber>
    </recommendedName>
</protein>
<dbReference type="PIRSF" id="PIRSF021362">
    <property type="entry name" value="UCP021362_HAD"/>
    <property type="match status" value="1"/>
</dbReference>
<evidence type="ECO:0000256" key="3">
    <source>
        <dbReference type="PIRNR" id="PIRNR021362"/>
    </source>
</evidence>
<dbReference type="Pfam" id="PF06941">
    <property type="entry name" value="NT5C"/>
    <property type="match status" value="1"/>
</dbReference>
<keyword evidence="2 3" id="KW-0378">Hydrolase</keyword>
<dbReference type="InterPro" id="IPR036412">
    <property type="entry name" value="HAD-like_sf"/>
</dbReference>
<comment type="similarity">
    <text evidence="1 3">Belongs to the 5'(3')-deoxyribonucleotidase family.</text>
</comment>
<evidence type="ECO:0000256" key="2">
    <source>
        <dbReference type="ARBA" id="ARBA00022801"/>
    </source>
</evidence>
<accession>A0ABX3ZHM8</accession>
<sequence length="190" mass="21860">MKFGFDIDDTLIDLRRHAFHLYNKKLNKTIGEDVFDTIGTVEIHEPFGLTNEEGSQMWKDSMEEIYFTDCPSFEGAKEVLNALAEEGHEIYYITSRPKGYCEQTRAWVKAQGFPVVDERFYCGMADHEKIDIIKNLELDVYVDDKPAVLNTLAGSTTKVIVKNQSYNQTVEYTRLTSWDEFNKLVGYASV</sequence>
<dbReference type="Gene3D" id="3.40.50.1000">
    <property type="entry name" value="HAD superfamily/HAD-like"/>
    <property type="match status" value="1"/>
</dbReference>
<evidence type="ECO:0000313" key="5">
    <source>
        <dbReference type="Proteomes" id="UP000196594"/>
    </source>
</evidence>
<keyword evidence="5" id="KW-1185">Reference proteome</keyword>
<dbReference type="SUPFAM" id="SSF56784">
    <property type="entry name" value="HAD-like"/>
    <property type="match status" value="1"/>
</dbReference>
<dbReference type="InterPro" id="IPR023214">
    <property type="entry name" value="HAD_sf"/>
</dbReference>